<dbReference type="GeneID" id="15010986"/>
<accession>M4QRU8</accession>
<proteinExistence type="predicted"/>
<dbReference type="KEGG" id="vg:15010986"/>
<organism evidence="1 2">
    <name type="scientific">Synechococcus phage S-SKS1</name>
    <dbReference type="NCBI Taxonomy" id="754042"/>
    <lineage>
        <taxon>Viruses</taxon>
        <taxon>Duplodnaviria</taxon>
        <taxon>Heunggongvirae</taxon>
        <taxon>Uroviricota</taxon>
        <taxon>Caudoviricetes</taxon>
        <taxon>Llyrvirus</taxon>
        <taxon>Llyrvirus SSKS1</taxon>
    </lineage>
</organism>
<keyword evidence="2" id="KW-1185">Reference proteome</keyword>
<dbReference type="EMBL" id="HQ633071">
    <property type="protein sequence ID" value="AGH31588.1"/>
    <property type="molecule type" value="Genomic_DNA"/>
</dbReference>
<evidence type="ECO:0000313" key="2">
    <source>
        <dbReference type="Proteomes" id="UP000201252"/>
    </source>
</evidence>
<dbReference type="RefSeq" id="YP_007674440.1">
    <property type="nucleotide sequence ID" value="NC_020851.1"/>
</dbReference>
<name>M4QRU8_9CAUD</name>
<dbReference type="Proteomes" id="UP000201252">
    <property type="component" value="Segment"/>
</dbReference>
<sequence>MVNSLLDNKKSSMTSLTRDILIKTIVAEEMKLCDSSDYKEQLQKTYHKWEHESSDRLCQKFNQIEKTSITVDLLKP</sequence>
<protein>
    <submittedName>
        <fullName evidence="1">Uncharacterized protein</fullName>
    </submittedName>
</protein>
<reference evidence="1 2" key="1">
    <citation type="submission" date="2010-10" db="EMBL/GenBank/DDBJ databases">
        <title>The Genome Sequence of Synechococcus phage S-SKS1.</title>
        <authorList>
            <consortium name="The Broad Institute Genome Sequencing Platform"/>
            <person name="Henn M.R."/>
            <person name="Clokie M."/>
            <person name="Levin J."/>
            <person name="Malboeuf C."/>
            <person name="Casali M."/>
            <person name="Russ C."/>
            <person name="Lennon N."/>
            <person name="Chapman S.B."/>
            <person name="Erlich R."/>
            <person name="Young S.K."/>
            <person name="Yandava C."/>
            <person name="Zeng Q."/>
            <person name="Alvarado L."/>
            <person name="Anderson S."/>
            <person name="Berlin A."/>
            <person name="Chen Z."/>
            <person name="Freedman E."/>
            <person name="Gellesch M."/>
            <person name="Goldberg J."/>
            <person name="Green L."/>
            <person name="Griggs A."/>
            <person name="Gujja S."/>
            <person name="Heilman E.R."/>
            <person name="Heiman D."/>
            <person name="Hollinger A."/>
            <person name="Howarth C."/>
            <person name="Larson L."/>
            <person name="Mehta T."/>
            <person name="Pearson M."/>
            <person name="Roberts A."/>
            <person name="Ryan E."/>
            <person name="Saif S."/>
            <person name="Shea T."/>
            <person name="Shenoy N."/>
            <person name="Sisk P."/>
            <person name="Stolte C."/>
            <person name="Sykes S."/>
            <person name="White J."/>
            <person name="Haas B."/>
            <person name="Nusbaum C."/>
            <person name="Birren B."/>
        </authorList>
    </citation>
    <scope>NUCLEOTIDE SEQUENCE [LARGE SCALE GENOMIC DNA]</scope>
</reference>
<evidence type="ECO:0000313" key="1">
    <source>
        <dbReference type="EMBL" id="AGH31588.1"/>
    </source>
</evidence>
<gene>
    <name evidence="1" type="ORF">SWZG_00075</name>
</gene>